<gene>
    <name evidence="10" type="primary">LOC103489360</name>
</gene>
<evidence type="ECO:0000256" key="3">
    <source>
        <dbReference type="ARBA" id="ARBA00022692"/>
    </source>
</evidence>
<dbReference type="GeneID" id="103489360"/>
<feature type="transmembrane region" description="Helical" evidence="6">
    <location>
        <begin position="76"/>
        <end position="96"/>
    </location>
</feature>
<evidence type="ECO:0000256" key="4">
    <source>
        <dbReference type="ARBA" id="ARBA00022989"/>
    </source>
</evidence>
<accession>A0A1S3BFS0</accession>
<dbReference type="GO" id="GO:0016627">
    <property type="term" value="F:oxidoreductase activity, acting on the CH-CH group of donors"/>
    <property type="evidence" value="ECO:0007669"/>
    <property type="project" value="InterPro"/>
</dbReference>
<evidence type="ECO:0000256" key="7">
    <source>
        <dbReference type="SAM" id="SignalP"/>
    </source>
</evidence>
<protein>
    <submittedName>
        <fullName evidence="10">Uncharacterized protein LOC103489360</fullName>
    </submittedName>
</protein>
<feature type="domain" description="3-oxo-5-alpha-steroid 4-dehydrogenase C-terminal" evidence="8">
    <location>
        <begin position="167"/>
        <end position="276"/>
    </location>
</feature>
<dbReference type="PANTHER" id="PTHR10556:SF35">
    <property type="entry name" value="3-OXO-5-ALPHA-STEROID 4-DEHYDROGENASE FAMILY PROTEIN"/>
    <property type="match status" value="1"/>
</dbReference>
<organism evidence="9 10">
    <name type="scientific">Cucumis melo</name>
    <name type="common">Muskmelon</name>
    <dbReference type="NCBI Taxonomy" id="3656"/>
    <lineage>
        <taxon>Eukaryota</taxon>
        <taxon>Viridiplantae</taxon>
        <taxon>Streptophyta</taxon>
        <taxon>Embryophyta</taxon>
        <taxon>Tracheophyta</taxon>
        <taxon>Spermatophyta</taxon>
        <taxon>Magnoliopsida</taxon>
        <taxon>eudicotyledons</taxon>
        <taxon>Gunneridae</taxon>
        <taxon>Pentapetalae</taxon>
        <taxon>rosids</taxon>
        <taxon>fabids</taxon>
        <taxon>Cucurbitales</taxon>
        <taxon>Cucurbitaceae</taxon>
        <taxon>Benincaseae</taxon>
        <taxon>Cucumis</taxon>
    </lineage>
</organism>
<reference evidence="10" key="1">
    <citation type="submission" date="2025-08" db="UniProtKB">
        <authorList>
            <consortium name="RefSeq"/>
        </authorList>
    </citation>
    <scope>IDENTIFICATION</scope>
    <source>
        <tissue evidence="10">Stem</tissue>
    </source>
</reference>
<dbReference type="GO" id="GO:0016020">
    <property type="term" value="C:membrane"/>
    <property type="evidence" value="ECO:0007669"/>
    <property type="project" value="UniProtKB-SubCell"/>
</dbReference>
<evidence type="ECO:0000259" key="8">
    <source>
        <dbReference type="Pfam" id="PF02544"/>
    </source>
</evidence>
<sequence length="276" mass="31315">MFFPIWVSVAMDILSAFLFPPPPSTFVNVMTVVSSTSLAMAGLSEIKGKHLQYSKFWNSNSGSKLSAQESKLSSKYGMLLVYTPAFLAGAASFWLFPSGDERFFLLKSALTLHFFKRIFEVLFIHKYSSKMVLKTAIQISFSYFLSTAIMIYTQHLSQGLPEPPIDLKNIGVGLFLTGIIGNFYHHYLLSQTRKQEETAYKIPKGGLFSFVICPHYLFEIIGYFGFAFISQELYPLCFSIGTAIYLAGRSYATRKWYISKFENFPNHVKALLPFVF</sequence>
<evidence type="ECO:0000256" key="2">
    <source>
        <dbReference type="ARBA" id="ARBA00007742"/>
    </source>
</evidence>
<name>A0A1S3BFS0_CUCME</name>
<proteinExistence type="inferred from homology"/>
<feature type="transmembrane region" description="Helical" evidence="6">
    <location>
        <begin position="205"/>
        <end position="227"/>
    </location>
</feature>
<comment type="subcellular location">
    <subcellularLocation>
        <location evidence="1">Membrane</location>
        <topology evidence="1">Multi-pass membrane protein</topology>
    </subcellularLocation>
</comment>
<feature type="transmembrane region" description="Helical" evidence="6">
    <location>
        <begin position="233"/>
        <end position="252"/>
    </location>
</feature>
<keyword evidence="4 6" id="KW-1133">Transmembrane helix</keyword>
<evidence type="ECO:0000313" key="10">
    <source>
        <dbReference type="RefSeq" id="XP_008446722.2"/>
    </source>
</evidence>
<dbReference type="AlphaFoldDB" id="A0A1S3BFS0"/>
<evidence type="ECO:0000256" key="5">
    <source>
        <dbReference type="ARBA" id="ARBA00023136"/>
    </source>
</evidence>
<keyword evidence="7" id="KW-0732">Signal</keyword>
<comment type="similarity">
    <text evidence="2">Belongs to the steroid 5-alpha reductase family.</text>
</comment>
<evidence type="ECO:0000313" key="9">
    <source>
        <dbReference type="Proteomes" id="UP001652600"/>
    </source>
</evidence>
<dbReference type="GO" id="GO:0006629">
    <property type="term" value="P:lipid metabolic process"/>
    <property type="evidence" value="ECO:0007669"/>
    <property type="project" value="InterPro"/>
</dbReference>
<evidence type="ECO:0000256" key="1">
    <source>
        <dbReference type="ARBA" id="ARBA00004141"/>
    </source>
</evidence>
<feature type="signal peptide" evidence="7">
    <location>
        <begin position="1"/>
        <end position="16"/>
    </location>
</feature>
<dbReference type="InParanoid" id="A0A1S3BFS0"/>
<dbReference type="Gene3D" id="1.20.120.1630">
    <property type="match status" value="1"/>
</dbReference>
<dbReference type="InterPro" id="IPR001104">
    <property type="entry name" value="3-oxo-5_a-steroid_4-DH_C"/>
</dbReference>
<dbReference type="InterPro" id="IPR039357">
    <property type="entry name" value="SRD5A/TECR"/>
</dbReference>
<dbReference type="Gramene" id="MELO3C012323.2.1">
    <property type="protein sequence ID" value="MELO3C012323.2.1"/>
    <property type="gene ID" value="MELO3C012323.2"/>
</dbReference>
<dbReference type="PANTHER" id="PTHR10556">
    <property type="entry name" value="3-OXO-5-ALPHA-STEROID 4-DEHYDROGENASE"/>
    <property type="match status" value="1"/>
</dbReference>
<dbReference type="Proteomes" id="UP001652600">
    <property type="component" value="Chromosome 10"/>
</dbReference>
<dbReference type="Pfam" id="PF02544">
    <property type="entry name" value="Steroid_dh"/>
    <property type="match status" value="1"/>
</dbReference>
<keyword evidence="9" id="KW-1185">Reference proteome</keyword>
<dbReference type="PROSITE" id="PS50244">
    <property type="entry name" value="S5A_REDUCTASE"/>
    <property type="match status" value="1"/>
</dbReference>
<dbReference type="eggNOG" id="KOG1638">
    <property type="taxonomic scope" value="Eukaryota"/>
</dbReference>
<dbReference type="KEGG" id="cmo:103489360"/>
<keyword evidence="3 6" id="KW-0812">Transmembrane</keyword>
<dbReference type="RefSeq" id="XP_008446722.2">
    <property type="nucleotide sequence ID" value="XM_008448500.3"/>
</dbReference>
<feature type="chain" id="PRO_5044565234" evidence="7">
    <location>
        <begin position="17"/>
        <end position="276"/>
    </location>
</feature>
<evidence type="ECO:0000256" key="6">
    <source>
        <dbReference type="SAM" id="Phobius"/>
    </source>
</evidence>
<keyword evidence="5 6" id="KW-0472">Membrane</keyword>
<feature type="transmembrane region" description="Helical" evidence="6">
    <location>
        <begin position="131"/>
        <end position="153"/>
    </location>
</feature>
<feature type="transmembrane region" description="Helical" evidence="6">
    <location>
        <begin position="165"/>
        <end position="184"/>
    </location>
</feature>